<dbReference type="EMBL" id="CP009170">
    <property type="protein sequence ID" value="AIS53087.1"/>
    <property type="molecule type" value="Genomic_DNA"/>
</dbReference>
<name>A0A097ATF2_THEKI</name>
<keyword evidence="2" id="KW-1185">Reference proteome</keyword>
<dbReference type="AlphaFoldDB" id="A0A097ATF2"/>
<accession>A0A097ATF2</accession>
<organism evidence="1 2">
    <name type="scientific">Thermoanaerobacter kivui</name>
    <name type="common">Acetogenium kivui</name>
    <dbReference type="NCBI Taxonomy" id="2325"/>
    <lineage>
        <taxon>Bacteria</taxon>
        <taxon>Bacillati</taxon>
        <taxon>Bacillota</taxon>
        <taxon>Clostridia</taxon>
        <taxon>Thermoanaerobacterales</taxon>
        <taxon>Thermoanaerobacteraceae</taxon>
        <taxon>Thermoanaerobacter</taxon>
    </lineage>
</organism>
<evidence type="ECO:0000313" key="1">
    <source>
        <dbReference type="EMBL" id="AIS53087.1"/>
    </source>
</evidence>
<dbReference type="HOGENOM" id="CLU_3384266_0_0_9"/>
<protein>
    <submittedName>
        <fullName evidence="1">Uncharacterized protein</fullName>
    </submittedName>
</protein>
<sequence length="33" mass="3759">MDNIIIDKIIENIEKVIIGKRKIIELVIIALLA</sequence>
<dbReference type="KEGG" id="tki:TKV_c19400"/>
<reference evidence="2" key="1">
    <citation type="journal article" date="2015" name="Genome Announc.">
        <title>Whole-Genome Sequences of 80 Environmental and Clinical Isolates of Burkholderia pseudomallei.</title>
        <authorList>
            <person name="Johnson S.L."/>
            <person name="Baker A.L."/>
            <person name="Chain P.S."/>
            <person name="Currie B.J."/>
            <person name="Daligault H.E."/>
            <person name="Davenport K.W."/>
            <person name="Davis C.B."/>
            <person name="Inglis T.J."/>
            <person name="Kaestli M."/>
            <person name="Koren S."/>
            <person name="Mayo M."/>
            <person name="Merritt A.J."/>
            <person name="Price E.P."/>
            <person name="Sarovich D.S."/>
            <person name="Warner J."/>
            <person name="Rosovitz M.J."/>
        </authorList>
    </citation>
    <scope>NUCLEOTIDE SEQUENCE [LARGE SCALE GENOMIC DNA]</scope>
    <source>
        <strain evidence="2">DSM 2030</strain>
    </source>
</reference>
<proteinExistence type="predicted"/>
<gene>
    <name evidence="1" type="ORF">TKV_c19400</name>
</gene>
<dbReference type="Proteomes" id="UP000029669">
    <property type="component" value="Chromosome"/>
</dbReference>
<evidence type="ECO:0000313" key="2">
    <source>
        <dbReference type="Proteomes" id="UP000029669"/>
    </source>
</evidence>